<sequence length="364" mass="40186">MLLKRLAGSLPPELASTIPELESVGIKTTESIIFTHPQTILSLSSLTASQVEALVYLCIESSATRCAIADELPQQLQGPWQGWGIRGLDELLDAWNGVGIVEIAGPRKVGKSLLALHAALKILVQDKDAKCMWMDTEGTFSPERAEKILTNWGWKTEEERISVLNRVIVTPCFKLEGVYEVLQTIKEPAQGLDVGKTKVLIIDNIYIHFRDLLTNVSAQGHAELVALMEEVEEITYSQSMVSMIINSSVISQPTNSLSHFNSVNIKPALGSSFTYLVDVTLLIQETGKVFGIMDEEERERIRKLPGLRGFVEVIKSRVSPTGLWTVFETDGTLLYHVVPPPMISQQPRGSPQSVIGPLKQTMIP</sequence>
<dbReference type="GO" id="GO:0000723">
    <property type="term" value="P:telomere maintenance"/>
    <property type="evidence" value="ECO:0007669"/>
    <property type="project" value="TreeGrafter"/>
</dbReference>
<evidence type="ECO:0000256" key="3">
    <source>
        <dbReference type="SAM" id="MobiDB-lite"/>
    </source>
</evidence>
<evidence type="ECO:0000259" key="4">
    <source>
        <dbReference type="Pfam" id="PF08423"/>
    </source>
</evidence>
<dbReference type="GO" id="GO:0005815">
    <property type="term" value="C:microtubule organizing center"/>
    <property type="evidence" value="ECO:0007669"/>
    <property type="project" value="TreeGrafter"/>
</dbReference>
<dbReference type="Gene3D" id="3.40.50.300">
    <property type="entry name" value="P-loop containing nucleotide triphosphate hydrolases"/>
    <property type="match status" value="1"/>
</dbReference>
<dbReference type="AlphaFoldDB" id="A0AAJ8JNT2"/>
<accession>A0AAJ8JNT2</accession>
<keyword evidence="2" id="KW-0539">Nucleus</keyword>
<feature type="compositionally biased region" description="Polar residues" evidence="3">
    <location>
        <begin position="344"/>
        <end position="353"/>
    </location>
</feature>
<dbReference type="EMBL" id="CP143784">
    <property type="protein sequence ID" value="WVN85626.1"/>
    <property type="molecule type" value="Genomic_DNA"/>
</dbReference>
<dbReference type="PANTHER" id="PTHR46457">
    <property type="entry name" value="DNA REPAIR PROTEIN RAD51 HOMOLOG 4"/>
    <property type="match status" value="1"/>
</dbReference>
<evidence type="ECO:0000313" key="6">
    <source>
        <dbReference type="Proteomes" id="UP000094043"/>
    </source>
</evidence>
<reference evidence="5" key="3">
    <citation type="submission" date="2024-01" db="EMBL/GenBank/DDBJ databases">
        <authorList>
            <person name="Coelho M.A."/>
            <person name="David-Palma M."/>
            <person name="Shea T."/>
            <person name="Sun S."/>
            <person name="Cuomo C.A."/>
            <person name="Heitman J."/>
        </authorList>
    </citation>
    <scope>NUCLEOTIDE SEQUENCE</scope>
    <source>
        <strain evidence="5">CBS 7841</strain>
    </source>
</reference>
<reference evidence="5" key="2">
    <citation type="journal article" date="2022" name="Elife">
        <title>Obligate sexual reproduction of a homothallic fungus closely related to the Cryptococcus pathogenic species complex.</title>
        <authorList>
            <person name="Passer A.R."/>
            <person name="Clancey S.A."/>
            <person name="Shea T."/>
            <person name="David-Palma M."/>
            <person name="Averette A.F."/>
            <person name="Boekhout T."/>
            <person name="Porcel B.M."/>
            <person name="Nowrousian M."/>
            <person name="Cuomo C.A."/>
            <person name="Sun S."/>
            <person name="Heitman J."/>
            <person name="Coelho M.A."/>
        </authorList>
    </citation>
    <scope>NUCLEOTIDE SEQUENCE</scope>
    <source>
        <strain evidence="5">CBS 7841</strain>
    </source>
</reference>
<dbReference type="InterPro" id="IPR027417">
    <property type="entry name" value="P-loop_NTPase"/>
</dbReference>
<dbReference type="InterPro" id="IPR051988">
    <property type="entry name" value="HRR_RAD51_Paralog"/>
</dbReference>
<dbReference type="GO" id="GO:0042148">
    <property type="term" value="P:DNA strand invasion"/>
    <property type="evidence" value="ECO:0007669"/>
    <property type="project" value="TreeGrafter"/>
</dbReference>
<keyword evidence="6" id="KW-1185">Reference proteome</keyword>
<organism evidence="5 6">
    <name type="scientific">Cryptococcus depauperatus CBS 7841</name>
    <dbReference type="NCBI Taxonomy" id="1295531"/>
    <lineage>
        <taxon>Eukaryota</taxon>
        <taxon>Fungi</taxon>
        <taxon>Dikarya</taxon>
        <taxon>Basidiomycota</taxon>
        <taxon>Agaricomycotina</taxon>
        <taxon>Tremellomycetes</taxon>
        <taxon>Tremellales</taxon>
        <taxon>Cryptococcaceae</taxon>
        <taxon>Cryptococcus</taxon>
    </lineage>
</organism>
<reference evidence="5" key="1">
    <citation type="submission" date="2016-06" db="EMBL/GenBank/DDBJ databases">
        <authorList>
            <person name="Cuomo C."/>
            <person name="Litvintseva A."/>
            <person name="Heitman J."/>
            <person name="Chen Y."/>
            <person name="Sun S."/>
            <person name="Springer D."/>
            <person name="Dromer F."/>
            <person name="Young S."/>
            <person name="Zeng Q."/>
            <person name="Chapman S."/>
            <person name="Gujja S."/>
            <person name="Saif S."/>
            <person name="Birren B."/>
        </authorList>
    </citation>
    <scope>NUCLEOTIDE SEQUENCE</scope>
    <source>
        <strain evidence="5">CBS 7841</strain>
    </source>
</reference>
<dbReference type="KEGG" id="cdep:91084989"/>
<dbReference type="RefSeq" id="XP_066066326.1">
    <property type="nucleotide sequence ID" value="XM_066210229.1"/>
</dbReference>
<proteinExistence type="predicted"/>
<dbReference type="GeneID" id="91084989"/>
<feature type="region of interest" description="Disordered" evidence="3">
    <location>
        <begin position="344"/>
        <end position="364"/>
    </location>
</feature>
<dbReference type="GO" id="GO:0003697">
    <property type="term" value="F:single-stranded DNA binding"/>
    <property type="evidence" value="ECO:0007669"/>
    <property type="project" value="TreeGrafter"/>
</dbReference>
<protein>
    <recommendedName>
        <fullName evidence="4">Rad51-like C-terminal domain-containing protein</fullName>
    </recommendedName>
</protein>
<dbReference type="GO" id="GO:0033063">
    <property type="term" value="C:Rad51B-Rad51C-Rad51D-XRCC2 complex"/>
    <property type="evidence" value="ECO:0007669"/>
    <property type="project" value="TreeGrafter"/>
</dbReference>
<evidence type="ECO:0000256" key="2">
    <source>
        <dbReference type="ARBA" id="ARBA00023242"/>
    </source>
</evidence>
<dbReference type="GO" id="GO:0007131">
    <property type="term" value="P:reciprocal meiotic recombination"/>
    <property type="evidence" value="ECO:0007669"/>
    <property type="project" value="TreeGrafter"/>
</dbReference>
<dbReference type="GO" id="GO:0000400">
    <property type="term" value="F:four-way junction DNA binding"/>
    <property type="evidence" value="ECO:0007669"/>
    <property type="project" value="TreeGrafter"/>
</dbReference>
<evidence type="ECO:0000313" key="5">
    <source>
        <dbReference type="EMBL" id="WVN85626.1"/>
    </source>
</evidence>
<dbReference type="GO" id="GO:0000724">
    <property type="term" value="P:double-strand break repair via homologous recombination"/>
    <property type="evidence" value="ECO:0007669"/>
    <property type="project" value="TreeGrafter"/>
</dbReference>
<dbReference type="GO" id="GO:0008094">
    <property type="term" value="F:ATP-dependent activity, acting on DNA"/>
    <property type="evidence" value="ECO:0007669"/>
    <property type="project" value="TreeGrafter"/>
</dbReference>
<evidence type="ECO:0000256" key="1">
    <source>
        <dbReference type="ARBA" id="ARBA00004123"/>
    </source>
</evidence>
<feature type="domain" description="Rad51-like C-terminal" evidence="4">
    <location>
        <begin position="84"/>
        <end position="282"/>
    </location>
</feature>
<name>A0AAJ8JNT2_9TREE</name>
<dbReference type="Pfam" id="PF08423">
    <property type="entry name" value="Rad51"/>
    <property type="match status" value="1"/>
</dbReference>
<gene>
    <name evidence="5" type="ORF">L203_100775</name>
</gene>
<dbReference type="InterPro" id="IPR013632">
    <property type="entry name" value="Rad51_C"/>
</dbReference>
<dbReference type="PANTHER" id="PTHR46457:SF1">
    <property type="entry name" value="DNA REPAIR PROTEIN RAD51 HOMOLOG 4"/>
    <property type="match status" value="1"/>
</dbReference>
<dbReference type="Proteomes" id="UP000094043">
    <property type="component" value="Chromosome 1"/>
</dbReference>
<dbReference type="GO" id="GO:0005657">
    <property type="term" value="C:replication fork"/>
    <property type="evidence" value="ECO:0007669"/>
    <property type="project" value="TreeGrafter"/>
</dbReference>
<dbReference type="SUPFAM" id="SSF52540">
    <property type="entry name" value="P-loop containing nucleoside triphosphate hydrolases"/>
    <property type="match status" value="1"/>
</dbReference>
<comment type="subcellular location">
    <subcellularLocation>
        <location evidence="1">Nucleus</location>
    </subcellularLocation>
</comment>